<dbReference type="PANTHER" id="PTHR22726">
    <property type="entry name" value="METALLOENDOPEPTIDASE OMA1"/>
    <property type="match status" value="1"/>
</dbReference>
<dbReference type="SUPFAM" id="SSF50156">
    <property type="entry name" value="PDZ domain-like"/>
    <property type="match status" value="1"/>
</dbReference>
<evidence type="ECO:0000256" key="1">
    <source>
        <dbReference type="SAM" id="SignalP"/>
    </source>
</evidence>
<organism evidence="2 3">
    <name type="scientific">Paraurantiacibacter namhicola</name>
    <dbReference type="NCBI Taxonomy" id="645517"/>
    <lineage>
        <taxon>Bacteria</taxon>
        <taxon>Pseudomonadati</taxon>
        <taxon>Pseudomonadota</taxon>
        <taxon>Alphaproteobacteria</taxon>
        <taxon>Sphingomonadales</taxon>
        <taxon>Erythrobacteraceae</taxon>
        <taxon>Paraurantiacibacter</taxon>
    </lineage>
</organism>
<dbReference type="GO" id="GO:0051603">
    <property type="term" value="P:proteolysis involved in protein catabolic process"/>
    <property type="evidence" value="ECO:0007669"/>
    <property type="project" value="TreeGrafter"/>
</dbReference>
<dbReference type="InterPro" id="IPR051156">
    <property type="entry name" value="Mito/Outer_Membr_Metalloprot"/>
</dbReference>
<accession>A0A1C7D8X2</accession>
<protein>
    <recommendedName>
        <fullName evidence="4">Peptidase family M48</fullName>
    </recommendedName>
</protein>
<dbReference type="KEGG" id="anh:A6F65_01637"/>
<dbReference type="EMBL" id="CP016545">
    <property type="protein sequence ID" value="ANU07936.1"/>
    <property type="molecule type" value="Genomic_DNA"/>
</dbReference>
<gene>
    <name evidence="2" type="ORF">A6F65_01637</name>
</gene>
<dbReference type="PATRIC" id="fig|645517.4.peg.1626"/>
<dbReference type="Proteomes" id="UP000092698">
    <property type="component" value="Chromosome"/>
</dbReference>
<proteinExistence type="predicted"/>
<evidence type="ECO:0000313" key="2">
    <source>
        <dbReference type="EMBL" id="ANU07936.1"/>
    </source>
</evidence>
<feature type="chain" id="PRO_5008884465" description="Peptidase family M48" evidence="1">
    <location>
        <begin position="30"/>
        <end position="333"/>
    </location>
</feature>
<keyword evidence="1" id="KW-0732">Signal</keyword>
<reference evidence="2 3" key="1">
    <citation type="submission" date="2016-07" db="EMBL/GenBank/DDBJ databases">
        <title>Complete genome sequence of Altererythrobacter namhicola JCM 16345T, containing esterase-encoding genes.</title>
        <authorList>
            <person name="Cheng H."/>
            <person name="Wu Y.-H."/>
            <person name="Jian S.-L."/>
            <person name="Huo Y.-Y."/>
            <person name="Wang C.-S."/>
            <person name="Xu X.-W."/>
        </authorList>
    </citation>
    <scope>NUCLEOTIDE SEQUENCE [LARGE SCALE GENOMIC DNA]</scope>
    <source>
        <strain evidence="2 3">JCM 16345</strain>
    </source>
</reference>
<name>A0A1C7D8X2_9SPHN</name>
<dbReference type="GO" id="GO:0004222">
    <property type="term" value="F:metalloendopeptidase activity"/>
    <property type="evidence" value="ECO:0007669"/>
    <property type="project" value="TreeGrafter"/>
</dbReference>
<dbReference type="Gene3D" id="2.30.42.10">
    <property type="match status" value="1"/>
</dbReference>
<dbReference type="InterPro" id="IPR036034">
    <property type="entry name" value="PDZ_sf"/>
</dbReference>
<dbReference type="AlphaFoldDB" id="A0A1C7D8X2"/>
<evidence type="ECO:0000313" key="3">
    <source>
        <dbReference type="Proteomes" id="UP000092698"/>
    </source>
</evidence>
<evidence type="ECO:0008006" key="4">
    <source>
        <dbReference type="Google" id="ProtNLM"/>
    </source>
</evidence>
<keyword evidence="3" id="KW-1185">Reference proteome</keyword>
<dbReference type="GO" id="GO:0016020">
    <property type="term" value="C:membrane"/>
    <property type="evidence" value="ECO:0007669"/>
    <property type="project" value="TreeGrafter"/>
</dbReference>
<dbReference type="PANTHER" id="PTHR22726:SF1">
    <property type="entry name" value="METALLOENDOPEPTIDASE OMA1, MITOCHONDRIAL"/>
    <property type="match status" value="1"/>
</dbReference>
<feature type="signal peptide" evidence="1">
    <location>
        <begin position="1"/>
        <end position="29"/>
    </location>
</feature>
<dbReference type="Gene3D" id="3.30.2010.10">
    <property type="entry name" value="Metalloproteases ('zincins'), catalytic domain"/>
    <property type="match status" value="1"/>
</dbReference>
<sequence length="333" mass="35551">MRAKNRPLIAHFALLVAAFGQLQPASASAAVSAEAIAADPLQAADRKLASVTLPLLRQNARLCRIFAPATGLVLHSRDQYTNPTFERFHGDSVLAIAAVAPGSPAEAAGLRTGMSVLSIGDTGPEQWRDANVTPLRDAAYASLFAQSRDSLLVVSDGAAARTVQLRAPLGCRALVEVTTESGLAARADGRVIQVSYGLVSGATEAELAVIVAHELAHQILEHRRRLDLAGVRKGFFGQFGGNLAANRMAEEEADRLSVHLLANAGFDPDIAPRFWRTGMGVSLGSGLFRNRAYRSPDDRAAFLDREIDRYLGNGAGPTYPGHLLIRRDGPIIY</sequence>
<dbReference type="STRING" id="645517.A6F65_01637"/>